<keyword evidence="1" id="KW-0472">Membrane</keyword>
<organism evidence="2">
    <name type="scientific">Hanusia phi</name>
    <dbReference type="NCBI Taxonomy" id="3032"/>
    <lineage>
        <taxon>Eukaryota</taxon>
        <taxon>Cryptophyceae</taxon>
        <taxon>Pyrenomonadales</taxon>
        <taxon>Geminigeraceae</taxon>
        <taxon>Hanusia</taxon>
    </lineage>
</organism>
<keyword evidence="1" id="KW-0812">Transmembrane</keyword>
<feature type="transmembrane region" description="Helical" evidence="1">
    <location>
        <begin position="66"/>
        <end position="84"/>
    </location>
</feature>
<name>A0A7S0DX91_9CRYP</name>
<dbReference type="AlphaFoldDB" id="A0A7S0DX91"/>
<dbReference type="EMBL" id="HBEO01001333">
    <property type="protein sequence ID" value="CAD8466688.1"/>
    <property type="molecule type" value="Transcribed_RNA"/>
</dbReference>
<feature type="transmembrane region" description="Helical" evidence="1">
    <location>
        <begin position="43"/>
        <end position="60"/>
    </location>
</feature>
<gene>
    <name evidence="2" type="ORF">HPHI1048_LOCUS937</name>
</gene>
<proteinExistence type="predicted"/>
<evidence type="ECO:0000256" key="1">
    <source>
        <dbReference type="SAM" id="Phobius"/>
    </source>
</evidence>
<keyword evidence="1" id="KW-1133">Transmembrane helix</keyword>
<evidence type="ECO:0000313" key="2">
    <source>
        <dbReference type="EMBL" id="CAD8466688.1"/>
    </source>
</evidence>
<accession>A0A7S0DX91</accession>
<sequence length="103" mass="11724">MSGYQIADDEESDYVREGQFSESSLKDKLLETFRSGMGSHPKIVCLTTFILLLLIIHWFLAILPTLIFWLILLTGGLLALKYFSNYLPEAIRQRIPWVGSDAS</sequence>
<reference evidence="2" key="1">
    <citation type="submission" date="2021-01" db="EMBL/GenBank/DDBJ databases">
        <authorList>
            <person name="Corre E."/>
            <person name="Pelletier E."/>
            <person name="Niang G."/>
            <person name="Scheremetjew M."/>
            <person name="Finn R."/>
            <person name="Kale V."/>
            <person name="Holt S."/>
            <person name="Cochrane G."/>
            <person name="Meng A."/>
            <person name="Brown T."/>
            <person name="Cohen L."/>
        </authorList>
    </citation>
    <scope>NUCLEOTIDE SEQUENCE</scope>
    <source>
        <strain evidence="2">CCMP325</strain>
    </source>
</reference>
<protein>
    <submittedName>
        <fullName evidence="2">Uncharacterized protein</fullName>
    </submittedName>
</protein>